<evidence type="ECO:0000313" key="4">
    <source>
        <dbReference type="EMBL" id="WNM22851.1"/>
    </source>
</evidence>
<dbReference type="RefSeq" id="WP_313322993.1">
    <property type="nucleotide sequence ID" value="NZ_CP134878.1"/>
</dbReference>
<organism evidence="3">
    <name type="scientific">Flavobacterium capsici</name>
    <dbReference type="NCBI Taxonomy" id="3075618"/>
    <lineage>
        <taxon>Bacteria</taxon>
        <taxon>Pseudomonadati</taxon>
        <taxon>Bacteroidota</taxon>
        <taxon>Flavobacteriia</taxon>
        <taxon>Flavobacteriales</taxon>
        <taxon>Flavobacteriaceae</taxon>
        <taxon>Flavobacterium</taxon>
    </lineage>
</organism>
<evidence type="ECO:0000259" key="2">
    <source>
        <dbReference type="Pfam" id="PF13648"/>
    </source>
</evidence>
<proteinExistence type="predicted"/>
<evidence type="ECO:0000313" key="5">
    <source>
        <dbReference type="Proteomes" id="UP001304515"/>
    </source>
</evidence>
<dbReference type="EMBL" id="CP134878">
    <property type="protein sequence ID" value="WNM18800.1"/>
    <property type="molecule type" value="Genomic_DNA"/>
</dbReference>
<accession>A0AA96F0A3</accession>
<protein>
    <recommendedName>
        <fullName evidence="2">Lipocalin-like domain-containing protein</fullName>
    </recommendedName>
</protein>
<accession>A0AA96F2S4</accession>
<dbReference type="AlphaFoldDB" id="A0AA96F0A3"/>
<feature type="domain" description="Lipocalin-like" evidence="2">
    <location>
        <begin position="29"/>
        <end position="119"/>
    </location>
</feature>
<name>A0AA96F0A3_9FLAO</name>
<sequence>MNTKHLLCSLLVLLVTATTFAQKSNAEKILGCWVLKKMEFSNPANDAPELSEEAMNSYVCFEKDGTFTTRLGGNESEVVKGKYQISADGKTLTQSRDIQDEGNDEQAEISVLDDTKLELKLEFGVMYFVRKN</sequence>
<dbReference type="InterPro" id="IPR024311">
    <property type="entry name" value="Lipocalin-like"/>
</dbReference>
<dbReference type="Pfam" id="PF13648">
    <property type="entry name" value="Lipocalin_4"/>
    <property type="match status" value="1"/>
</dbReference>
<reference evidence="3 5" key="1">
    <citation type="submission" date="2023-09" db="EMBL/GenBank/DDBJ databases">
        <title>Flavobacterium sp. a novel bacteria isolate from Pepper rhizosphere.</title>
        <authorList>
            <person name="Peng Y."/>
            <person name="Lee J."/>
        </authorList>
    </citation>
    <scope>NUCLEOTIDE SEQUENCE</scope>
    <source>
        <strain evidence="3">PMR2A8</strain>
        <strain evidence="4 5">PMTSA4</strain>
    </source>
</reference>
<feature type="chain" id="PRO_5044705222" description="Lipocalin-like domain-containing protein" evidence="1">
    <location>
        <begin position="22"/>
        <end position="132"/>
    </location>
</feature>
<feature type="signal peptide" evidence="1">
    <location>
        <begin position="1"/>
        <end position="21"/>
    </location>
</feature>
<dbReference type="KEGG" id="fcj:RN605_05700"/>
<dbReference type="Proteomes" id="UP001304515">
    <property type="component" value="Chromosome"/>
</dbReference>
<keyword evidence="1" id="KW-0732">Signal</keyword>
<evidence type="ECO:0000313" key="3">
    <source>
        <dbReference type="EMBL" id="WNM18800.1"/>
    </source>
</evidence>
<dbReference type="EMBL" id="CP134890">
    <property type="protein sequence ID" value="WNM22851.1"/>
    <property type="molecule type" value="Genomic_DNA"/>
</dbReference>
<evidence type="ECO:0000256" key="1">
    <source>
        <dbReference type="SAM" id="SignalP"/>
    </source>
</evidence>
<keyword evidence="5" id="KW-1185">Reference proteome</keyword>
<gene>
    <name evidence="4" type="ORF">RN605_05700</name>
    <name evidence="3" type="ORF">RN608_12400</name>
</gene>